<proteinExistence type="predicted"/>
<name>A0ABU1V920_9BURK</name>
<reference evidence="1 2" key="1">
    <citation type="submission" date="2023-07" db="EMBL/GenBank/DDBJ databases">
        <title>Sorghum-associated microbial communities from plants grown in Nebraska, USA.</title>
        <authorList>
            <person name="Schachtman D."/>
        </authorList>
    </citation>
    <scope>NUCLEOTIDE SEQUENCE [LARGE SCALE GENOMIC DNA]</scope>
    <source>
        <strain evidence="1 2">BE240</strain>
    </source>
</reference>
<sequence>MQDATHAEAQTMPELVPFLPHWHVREVSRDGATVYEVRDCNGVVVASDVKSLEHARLFALAPLMFENFKRLEAEAIRGLWHMVDANAGDFEVEEVADDVDGRFESASPVAPEHARWLMEVGALREAVGEQAFPPVGVPRQLALALNS</sequence>
<evidence type="ECO:0000313" key="1">
    <source>
        <dbReference type="EMBL" id="MDR7093944.1"/>
    </source>
</evidence>
<dbReference type="RefSeq" id="WP_204732199.1">
    <property type="nucleotide sequence ID" value="NZ_JAVDWE010000003.1"/>
</dbReference>
<protein>
    <submittedName>
        <fullName evidence="1">Uncharacterized protein</fullName>
    </submittedName>
</protein>
<organism evidence="1 2">
    <name type="scientific">Hydrogenophaga laconesensis</name>
    <dbReference type="NCBI Taxonomy" id="1805971"/>
    <lineage>
        <taxon>Bacteria</taxon>
        <taxon>Pseudomonadati</taxon>
        <taxon>Pseudomonadota</taxon>
        <taxon>Betaproteobacteria</taxon>
        <taxon>Burkholderiales</taxon>
        <taxon>Comamonadaceae</taxon>
        <taxon>Hydrogenophaga</taxon>
    </lineage>
</organism>
<comment type="caution">
    <text evidence="1">The sequence shown here is derived from an EMBL/GenBank/DDBJ whole genome shotgun (WGS) entry which is preliminary data.</text>
</comment>
<gene>
    <name evidence="1" type="ORF">J2X09_001676</name>
</gene>
<dbReference type="EMBL" id="JAVDWE010000003">
    <property type="protein sequence ID" value="MDR7093944.1"/>
    <property type="molecule type" value="Genomic_DNA"/>
</dbReference>
<evidence type="ECO:0000313" key="2">
    <source>
        <dbReference type="Proteomes" id="UP001265550"/>
    </source>
</evidence>
<accession>A0ABU1V920</accession>
<keyword evidence="2" id="KW-1185">Reference proteome</keyword>
<dbReference type="Proteomes" id="UP001265550">
    <property type="component" value="Unassembled WGS sequence"/>
</dbReference>